<dbReference type="Gene3D" id="2.130.10.130">
    <property type="entry name" value="Integrin alpha, N-terminal"/>
    <property type="match status" value="4"/>
</dbReference>
<evidence type="ECO:0000256" key="3">
    <source>
        <dbReference type="ARBA" id="ARBA00023180"/>
    </source>
</evidence>
<dbReference type="AlphaFoldDB" id="A0A4R3I4L1"/>
<dbReference type="PROSITE" id="PS51257">
    <property type="entry name" value="PROKAR_LIPOPROTEIN"/>
    <property type="match status" value="1"/>
</dbReference>
<accession>A0A4R3I4L1</accession>
<evidence type="ECO:0000313" key="5">
    <source>
        <dbReference type="EMBL" id="TCS40023.1"/>
    </source>
</evidence>
<dbReference type="Proteomes" id="UP000295793">
    <property type="component" value="Unassembled WGS sequence"/>
</dbReference>
<dbReference type="InterPro" id="IPR028994">
    <property type="entry name" value="Integrin_alpha_N"/>
</dbReference>
<dbReference type="SMART" id="SM00191">
    <property type="entry name" value="Int_alpha"/>
    <property type="match status" value="5"/>
</dbReference>
<dbReference type="InterPro" id="IPR013519">
    <property type="entry name" value="Int_alpha_beta-p"/>
</dbReference>
<keyword evidence="2" id="KW-0677">Repeat</keyword>
<keyword evidence="1 4" id="KW-0732">Signal</keyword>
<evidence type="ECO:0000256" key="4">
    <source>
        <dbReference type="SAM" id="SignalP"/>
    </source>
</evidence>
<dbReference type="InterPro" id="IPR011043">
    <property type="entry name" value="Gal_Oxase/kelch_b-propeller"/>
</dbReference>
<comment type="caution">
    <text evidence="5">The sequence shown here is derived from an EMBL/GenBank/DDBJ whole genome shotgun (WGS) entry which is preliminary data.</text>
</comment>
<dbReference type="PROSITE" id="PS51470">
    <property type="entry name" value="FG_GAP"/>
    <property type="match status" value="1"/>
</dbReference>
<dbReference type="SUPFAM" id="SSF82171">
    <property type="entry name" value="DPP6 N-terminal domain-like"/>
    <property type="match status" value="1"/>
</dbReference>
<keyword evidence="6" id="KW-1185">Reference proteome</keyword>
<gene>
    <name evidence="5" type="ORF">BCF53_111118</name>
</gene>
<dbReference type="InterPro" id="IPR013517">
    <property type="entry name" value="FG-GAP"/>
</dbReference>
<dbReference type="PANTHER" id="PTHR36220:SF1">
    <property type="entry name" value="GAMMA TUBULIN COMPLEX COMPONENT C-TERMINAL DOMAIN-CONTAINING PROTEIN"/>
    <property type="match status" value="1"/>
</dbReference>
<evidence type="ECO:0000313" key="6">
    <source>
        <dbReference type="Proteomes" id="UP000295793"/>
    </source>
</evidence>
<dbReference type="PANTHER" id="PTHR36220">
    <property type="entry name" value="UNNAMED PRODUCT"/>
    <property type="match status" value="1"/>
</dbReference>
<evidence type="ECO:0000256" key="1">
    <source>
        <dbReference type="ARBA" id="ARBA00022729"/>
    </source>
</evidence>
<feature type="chain" id="PRO_5020936997" evidence="4">
    <location>
        <begin position="26"/>
        <end position="657"/>
    </location>
</feature>
<keyword evidence="3" id="KW-0325">Glycoprotein</keyword>
<dbReference type="SUPFAM" id="SSF50965">
    <property type="entry name" value="Galactose oxidase, central domain"/>
    <property type="match status" value="1"/>
</dbReference>
<dbReference type="OrthoDB" id="6109816at2"/>
<proteinExistence type="predicted"/>
<name>A0A4R3I4L1_9GAMM</name>
<sequence length="657" mass="68098">MSKASFKYGVYPVFAVLTLSMFASCGSDIEIPAIKVSSLYSSFTLNEIVASDDAVKQMVLSWEAASDVTGVTYTICRSSDAESTSCDEELTSVTDELTATITVDSLVNTLANAYYTVQASHDGFDLYSNTVEISSDTVTEMIGYFKASNTGADDWFGYSVALSADGSTLAVGAYGEDNSARGVYNQEDAVTDDDESSGSGAVYVFTLEDGAWQQSAYLKGSNSSDGASFGLALAFSDDGTRLVVGAPYEDDPTSGVITDGSEAVYTGSDGINGAVYLFELSSNAWSQVVYFKASAPDMEDAYGYAVAISGDGRTLVVGAPEEDNLISGVVTDGSEVIDVGDYGDIEGKEYVGVGAVYVYSEVSGAWAQDAYVKASNPSLNDDFGRSLSLNYDGTLLAVGAPYEDNSATGIITDGSEADGDQDDATSASSGAVYLFEYASESGWAQAAYIKAPNSEAGDIFGCAVSLNAMGDVLAVGSLYEDNGSAEIIDLTAGDTIEETSTFTNSGAVYIYSYADAAWGEAAYIKASNVGSLDYFGSVLQLSAAGDQLLVGAYFEDSANSGVTLGSDFSDDDTATNAGAAYLFSAVDGVWQQSAYLKASNTESSDLFGSGIAMSADGSVIAIGAYLEDNSISGVLTDGSEIDGDYGTVSAPGAVYLY</sequence>
<dbReference type="EMBL" id="SLZR01000011">
    <property type="protein sequence ID" value="TCS40023.1"/>
    <property type="molecule type" value="Genomic_DNA"/>
</dbReference>
<protein>
    <submittedName>
        <fullName evidence="5">FG-GAP repeat protein</fullName>
    </submittedName>
</protein>
<dbReference type="Pfam" id="PF14312">
    <property type="entry name" value="FG-GAP_2"/>
    <property type="match status" value="3"/>
</dbReference>
<organism evidence="5 6">
    <name type="scientific">Reinekea marinisedimentorum</name>
    <dbReference type="NCBI Taxonomy" id="230495"/>
    <lineage>
        <taxon>Bacteria</taxon>
        <taxon>Pseudomonadati</taxon>
        <taxon>Pseudomonadota</taxon>
        <taxon>Gammaproteobacteria</taxon>
        <taxon>Oceanospirillales</taxon>
        <taxon>Saccharospirillaceae</taxon>
        <taxon>Reinekea</taxon>
    </lineage>
</organism>
<dbReference type="RefSeq" id="WP_132702239.1">
    <property type="nucleotide sequence ID" value="NZ_SLZR01000011.1"/>
</dbReference>
<evidence type="ECO:0000256" key="2">
    <source>
        <dbReference type="ARBA" id="ARBA00022737"/>
    </source>
</evidence>
<reference evidence="5 6" key="1">
    <citation type="submission" date="2019-03" db="EMBL/GenBank/DDBJ databases">
        <title>Genomic Encyclopedia of Archaeal and Bacterial Type Strains, Phase II (KMG-II): from individual species to whole genera.</title>
        <authorList>
            <person name="Goeker M."/>
        </authorList>
    </citation>
    <scope>NUCLEOTIDE SEQUENCE [LARGE SCALE GENOMIC DNA]</scope>
    <source>
        <strain evidence="5 6">DSM 15388</strain>
    </source>
</reference>
<feature type="signal peptide" evidence="4">
    <location>
        <begin position="1"/>
        <end position="25"/>
    </location>
</feature>